<keyword evidence="5 6" id="KW-0472">Membrane</keyword>
<dbReference type="InterPro" id="IPR050739">
    <property type="entry name" value="MFP"/>
</dbReference>
<dbReference type="SUPFAM" id="SSF51230">
    <property type="entry name" value="Single hybrid motif"/>
    <property type="match status" value="1"/>
</dbReference>
<comment type="similarity">
    <text evidence="2">Belongs to the membrane fusion protein (MFP) (TC 8.A.1) family.</text>
</comment>
<protein>
    <submittedName>
        <fullName evidence="9">Multidrug resistance efflux pump</fullName>
    </submittedName>
</protein>
<keyword evidence="3 6" id="KW-0812">Transmembrane</keyword>
<evidence type="ECO:0000256" key="5">
    <source>
        <dbReference type="ARBA" id="ARBA00023136"/>
    </source>
</evidence>
<feature type="domain" description="YhbJ barrel-sandwich hybrid" evidence="8">
    <location>
        <begin position="50"/>
        <end position="120"/>
    </location>
</feature>
<dbReference type="EMBL" id="JAUSTW010000005">
    <property type="protein sequence ID" value="MDQ0200085.1"/>
    <property type="molecule type" value="Genomic_DNA"/>
</dbReference>
<feature type="domain" description="YknX-like beta-barrel" evidence="7">
    <location>
        <begin position="126"/>
        <end position="214"/>
    </location>
</feature>
<evidence type="ECO:0000256" key="4">
    <source>
        <dbReference type="ARBA" id="ARBA00022989"/>
    </source>
</evidence>
<dbReference type="Proteomes" id="UP001224122">
    <property type="component" value="Unassembled WGS sequence"/>
</dbReference>
<evidence type="ECO:0000313" key="10">
    <source>
        <dbReference type="Proteomes" id="UP001224122"/>
    </source>
</evidence>
<dbReference type="PANTHER" id="PTHR30386:SF26">
    <property type="entry name" value="TRANSPORT PROTEIN COMB"/>
    <property type="match status" value="1"/>
</dbReference>
<evidence type="ECO:0000256" key="3">
    <source>
        <dbReference type="ARBA" id="ARBA00022692"/>
    </source>
</evidence>
<feature type="transmembrane region" description="Helical" evidence="6">
    <location>
        <begin position="7"/>
        <end position="29"/>
    </location>
</feature>
<sequence length="216" mass="23113">MKETKRLILFNVVIILIVVIAGFAGYYFYNQSSLYLKTDNAQVTGQQLVIAAPEAGKLVSWNGSAGTKFNSGDTVGQVQLSNGNTSKNINIPIPQDGTIVQNNATTNEYVAPGTPLAYAYDMNKLYVTANIDETKIQDVKVGNTVDVYVDAFPDTTVTGTVNFIGQATASTFSLIPSSSTNANFTKVTQVIPVTIELKGIPAGLEPGMNVSVRIHK</sequence>
<organism evidence="9 10">
    <name type="scientific">Neobacillus ginsengisoli</name>
    <dbReference type="NCBI Taxonomy" id="904295"/>
    <lineage>
        <taxon>Bacteria</taxon>
        <taxon>Bacillati</taxon>
        <taxon>Bacillota</taxon>
        <taxon>Bacilli</taxon>
        <taxon>Bacillales</taxon>
        <taxon>Bacillaceae</taxon>
        <taxon>Neobacillus</taxon>
    </lineage>
</organism>
<accession>A0ABT9XXV1</accession>
<gene>
    <name evidence="9" type="ORF">J2S10_003268</name>
</gene>
<evidence type="ECO:0000256" key="2">
    <source>
        <dbReference type="ARBA" id="ARBA00009477"/>
    </source>
</evidence>
<comment type="subcellular location">
    <subcellularLocation>
        <location evidence="1">Membrane</location>
        <topology evidence="1">Single-pass membrane protein</topology>
    </subcellularLocation>
</comment>
<keyword evidence="4 6" id="KW-1133">Transmembrane helix</keyword>
<keyword evidence="10" id="KW-1185">Reference proteome</keyword>
<evidence type="ECO:0000259" key="7">
    <source>
        <dbReference type="Pfam" id="PF25990"/>
    </source>
</evidence>
<dbReference type="PANTHER" id="PTHR30386">
    <property type="entry name" value="MEMBRANE FUSION SUBUNIT OF EMRAB-TOLC MULTIDRUG EFFLUX PUMP"/>
    <property type="match status" value="1"/>
</dbReference>
<dbReference type="RefSeq" id="WP_307409599.1">
    <property type="nucleotide sequence ID" value="NZ_JAUSTW010000005.1"/>
</dbReference>
<comment type="caution">
    <text evidence="9">The sequence shown here is derived from an EMBL/GenBank/DDBJ whole genome shotgun (WGS) entry which is preliminary data.</text>
</comment>
<dbReference type="InterPro" id="IPR058636">
    <property type="entry name" value="Beta-barrel_YknX"/>
</dbReference>
<evidence type="ECO:0000313" key="9">
    <source>
        <dbReference type="EMBL" id="MDQ0200085.1"/>
    </source>
</evidence>
<dbReference type="Pfam" id="PF25990">
    <property type="entry name" value="Beta-barrel_YknX"/>
    <property type="match status" value="1"/>
</dbReference>
<evidence type="ECO:0000256" key="6">
    <source>
        <dbReference type="SAM" id="Phobius"/>
    </source>
</evidence>
<evidence type="ECO:0000256" key="1">
    <source>
        <dbReference type="ARBA" id="ARBA00004167"/>
    </source>
</evidence>
<dbReference type="Gene3D" id="2.40.30.170">
    <property type="match status" value="1"/>
</dbReference>
<dbReference type="Pfam" id="PF25997">
    <property type="entry name" value="BSH_YhbJ"/>
    <property type="match status" value="1"/>
</dbReference>
<name>A0ABT9XXV1_9BACI</name>
<reference evidence="9 10" key="1">
    <citation type="submission" date="2023-07" db="EMBL/GenBank/DDBJ databases">
        <title>Genomic Encyclopedia of Type Strains, Phase IV (KMG-IV): sequencing the most valuable type-strain genomes for metagenomic binning, comparative biology and taxonomic classification.</title>
        <authorList>
            <person name="Goeker M."/>
        </authorList>
    </citation>
    <scope>NUCLEOTIDE SEQUENCE [LARGE SCALE GENOMIC DNA]</scope>
    <source>
        <strain evidence="9 10">DSM 27594</strain>
    </source>
</reference>
<dbReference type="InterPro" id="IPR058635">
    <property type="entry name" value="BSH_YhbJ"/>
</dbReference>
<proteinExistence type="inferred from homology"/>
<evidence type="ECO:0000259" key="8">
    <source>
        <dbReference type="Pfam" id="PF25997"/>
    </source>
</evidence>
<dbReference type="InterPro" id="IPR011053">
    <property type="entry name" value="Single_hybrid_motif"/>
</dbReference>